<keyword evidence="3" id="KW-1185">Reference proteome</keyword>
<name>A0A0A2SPC8_9GAMM</name>
<dbReference type="Proteomes" id="UP000054422">
    <property type="component" value="Unassembled WGS sequence"/>
</dbReference>
<dbReference type="EMBL" id="JNCF01000052">
    <property type="protein sequence ID" value="KGP62612.1"/>
    <property type="molecule type" value="Genomic_DNA"/>
</dbReference>
<proteinExistence type="predicted"/>
<organism evidence="2 3">
    <name type="scientific">Legionella norrlandica</name>
    <dbReference type="NCBI Taxonomy" id="1498499"/>
    <lineage>
        <taxon>Bacteria</taxon>
        <taxon>Pseudomonadati</taxon>
        <taxon>Pseudomonadota</taxon>
        <taxon>Gammaproteobacteria</taxon>
        <taxon>Legionellales</taxon>
        <taxon>Legionellaceae</taxon>
        <taxon>Legionella</taxon>
    </lineage>
</organism>
<protein>
    <submittedName>
        <fullName evidence="2">Uncharacterized protein</fullName>
    </submittedName>
</protein>
<evidence type="ECO:0000313" key="2">
    <source>
        <dbReference type="EMBL" id="KGP62612.1"/>
    </source>
</evidence>
<dbReference type="AlphaFoldDB" id="A0A0A2SPC8"/>
<gene>
    <name evidence="2" type="ORF">EP47_00955</name>
</gene>
<evidence type="ECO:0000256" key="1">
    <source>
        <dbReference type="SAM" id="SignalP"/>
    </source>
</evidence>
<evidence type="ECO:0000313" key="3">
    <source>
        <dbReference type="Proteomes" id="UP000054422"/>
    </source>
</evidence>
<comment type="caution">
    <text evidence="2">The sequence shown here is derived from an EMBL/GenBank/DDBJ whole genome shotgun (WGS) entry which is preliminary data.</text>
</comment>
<reference evidence="2 3" key="1">
    <citation type="submission" date="2014-05" db="EMBL/GenBank/DDBJ databases">
        <authorList>
            <person name="Rizzardi K."/>
            <person name="Winiecka-Krusnell J."/>
            <person name="Ramliden M."/>
            <person name="Alm E."/>
            <person name="Andersson S."/>
            <person name="Byfors S."/>
        </authorList>
    </citation>
    <scope>NUCLEOTIDE SEQUENCE [LARGE SCALE GENOMIC DNA]</scope>
    <source>
        <strain evidence="2 3">LEGN</strain>
    </source>
</reference>
<keyword evidence="1" id="KW-0732">Signal</keyword>
<dbReference type="RefSeq" id="WP_035890782.1">
    <property type="nucleotide sequence ID" value="NZ_JNCF01000052.1"/>
</dbReference>
<sequence>MNKVSIFLGIVFFSLEIFAADIPSVDEGVSQLNMEECIGENYQQCLDDVCITSDEIDCNSNCQSLAEDKCQQQVDG</sequence>
<feature type="signal peptide" evidence="1">
    <location>
        <begin position="1"/>
        <end position="19"/>
    </location>
</feature>
<accession>A0A0A2SPC8</accession>
<feature type="chain" id="PRO_5001993615" evidence="1">
    <location>
        <begin position="20"/>
        <end position="76"/>
    </location>
</feature>
<dbReference type="OrthoDB" id="5648993at2"/>